<keyword evidence="2" id="KW-1185">Reference proteome</keyword>
<dbReference type="EMBL" id="RCHS01000065">
    <property type="protein sequence ID" value="RMX61259.1"/>
    <property type="molecule type" value="Genomic_DNA"/>
</dbReference>
<protein>
    <submittedName>
        <fullName evidence="1">Uncharacterized protein</fullName>
    </submittedName>
</protein>
<evidence type="ECO:0000313" key="2">
    <source>
        <dbReference type="Proteomes" id="UP000275408"/>
    </source>
</evidence>
<comment type="caution">
    <text evidence="1">The sequence shown here is derived from an EMBL/GenBank/DDBJ whole genome shotgun (WGS) entry which is preliminary data.</text>
</comment>
<accession>A0A3M6V5W6</accession>
<evidence type="ECO:0000313" key="1">
    <source>
        <dbReference type="EMBL" id="RMX61259.1"/>
    </source>
</evidence>
<feature type="non-terminal residue" evidence="1">
    <location>
        <position position="160"/>
    </location>
</feature>
<reference evidence="1 2" key="1">
    <citation type="journal article" date="2018" name="Sci. Rep.">
        <title>Comparative analysis of the Pocillopora damicornis genome highlights role of immune system in coral evolution.</title>
        <authorList>
            <person name="Cunning R."/>
            <person name="Bay R.A."/>
            <person name="Gillette P."/>
            <person name="Baker A.C."/>
            <person name="Traylor-Knowles N."/>
        </authorList>
    </citation>
    <scope>NUCLEOTIDE SEQUENCE [LARGE SCALE GENOMIC DNA]</scope>
    <source>
        <strain evidence="1">RSMAS</strain>
        <tissue evidence="1">Whole animal</tissue>
    </source>
</reference>
<name>A0A3M6V5W6_POCDA</name>
<sequence length="160" mass="18261">MTLSVKPCVCLQWISVKCSTALIINFGLRSSRIYPFLRIVNSALFIIVFKDNGQHPFLFKCADDSSLIVPVWSNGQFRKDLDYSLICNPSNCKEIILRKKGFIQDIAQVNNIPQCTKLAILEEADKKIFKLRSVDPDCPLSNIIPKKKETKYQLRNKSAH</sequence>
<gene>
    <name evidence="1" type="ORF">pdam_00007374</name>
</gene>
<dbReference type="OrthoDB" id="5975509at2759"/>
<proteinExistence type="predicted"/>
<dbReference type="AlphaFoldDB" id="A0A3M6V5W6"/>
<dbReference type="Proteomes" id="UP000275408">
    <property type="component" value="Unassembled WGS sequence"/>
</dbReference>
<organism evidence="1 2">
    <name type="scientific">Pocillopora damicornis</name>
    <name type="common">Cauliflower coral</name>
    <name type="synonym">Millepora damicornis</name>
    <dbReference type="NCBI Taxonomy" id="46731"/>
    <lineage>
        <taxon>Eukaryota</taxon>
        <taxon>Metazoa</taxon>
        <taxon>Cnidaria</taxon>
        <taxon>Anthozoa</taxon>
        <taxon>Hexacorallia</taxon>
        <taxon>Scleractinia</taxon>
        <taxon>Astrocoeniina</taxon>
        <taxon>Pocilloporidae</taxon>
        <taxon>Pocillopora</taxon>
    </lineage>
</organism>